<proteinExistence type="predicted"/>
<keyword evidence="2" id="KW-1185">Reference proteome</keyword>
<accession>A0ABQ9HV46</accession>
<dbReference type="Proteomes" id="UP001159363">
    <property type="component" value="Chromosome 3"/>
</dbReference>
<evidence type="ECO:0000313" key="1">
    <source>
        <dbReference type="EMBL" id="KAJ8887946.1"/>
    </source>
</evidence>
<gene>
    <name evidence="1" type="ORF">PR048_007430</name>
</gene>
<comment type="caution">
    <text evidence="1">The sequence shown here is derived from an EMBL/GenBank/DDBJ whole genome shotgun (WGS) entry which is preliminary data.</text>
</comment>
<organism evidence="1 2">
    <name type="scientific">Dryococelus australis</name>
    <dbReference type="NCBI Taxonomy" id="614101"/>
    <lineage>
        <taxon>Eukaryota</taxon>
        <taxon>Metazoa</taxon>
        <taxon>Ecdysozoa</taxon>
        <taxon>Arthropoda</taxon>
        <taxon>Hexapoda</taxon>
        <taxon>Insecta</taxon>
        <taxon>Pterygota</taxon>
        <taxon>Neoptera</taxon>
        <taxon>Polyneoptera</taxon>
        <taxon>Phasmatodea</taxon>
        <taxon>Verophasmatodea</taxon>
        <taxon>Anareolatae</taxon>
        <taxon>Phasmatidae</taxon>
        <taxon>Eurycanthinae</taxon>
        <taxon>Dryococelus</taxon>
    </lineage>
</organism>
<name>A0ABQ9HV46_9NEOP</name>
<protein>
    <submittedName>
        <fullName evidence="1">Uncharacterized protein</fullName>
    </submittedName>
</protein>
<dbReference type="EMBL" id="JARBHB010000003">
    <property type="protein sequence ID" value="KAJ8887946.1"/>
    <property type="molecule type" value="Genomic_DNA"/>
</dbReference>
<sequence length="388" mass="44486">MIDDKEIQNHDISLVKHFYIGTNIKLDPGSELGFIRSRIGEDVGATGVACLRADQVRCRAVPRTGLGQTRPAIKIMTKEEGATVAQSAIRRDIEITNYLQLIRTQYYENTAEPSPACSGDGALIARANARLPGAFSAFEAERRGSVKGDTATRIKCAIASNRKALNWCAMFSSCWVYLWDFQRRPYYFIGGKATVAERLARSPPTKANWAQSPVGPPDFRKWESYRTMPHLLSRPRCRQAGLLMSRGANGHRKCSRTPANKETDVLPTTRNRIRLERAFQKQSSDTYKTPYDLVKRCRERKINIKASERVNVDYSIKTWSQLRRNEMAWRVFPRVLRDRVLQIDKRSGWLIVCSRLQLPFWRSYRFTRAQPSGKALRLGFTSYTRKQR</sequence>
<reference evidence="1 2" key="1">
    <citation type="submission" date="2023-02" db="EMBL/GenBank/DDBJ databases">
        <title>LHISI_Scaffold_Assembly.</title>
        <authorList>
            <person name="Stuart O.P."/>
            <person name="Cleave R."/>
            <person name="Magrath M.J.L."/>
            <person name="Mikheyev A.S."/>
        </authorList>
    </citation>
    <scope>NUCLEOTIDE SEQUENCE [LARGE SCALE GENOMIC DNA]</scope>
    <source>
        <strain evidence="1">Daus_M_001</strain>
        <tissue evidence="1">Leg muscle</tissue>
    </source>
</reference>
<evidence type="ECO:0000313" key="2">
    <source>
        <dbReference type="Proteomes" id="UP001159363"/>
    </source>
</evidence>